<protein>
    <submittedName>
        <fullName evidence="1">Uncharacterized protein</fullName>
    </submittedName>
</protein>
<dbReference type="GeneID" id="54987043"/>
<accession>A0A2I6PI32</accession>
<evidence type="ECO:0000313" key="2">
    <source>
        <dbReference type="Proteomes" id="UP000240704"/>
    </source>
</evidence>
<dbReference type="KEGG" id="vg:54987043"/>
<keyword evidence="2" id="KW-1185">Reference proteome</keyword>
<name>A0A2I6PI32_9CAUD</name>
<reference evidence="2" key="1">
    <citation type="submission" date="2017-11" db="EMBL/GenBank/DDBJ databases">
        <title>Genome sequence and characterization of the novel virulent phage PMBT3 infecting Pseudomonas sp.</title>
        <authorList>
            <person name="Koberg S."/>
            <person name="Brinks E."/>
            <person name="Heller K.J."/>
            <person name="Neve H."/>
            <person name="Franz C.M.A.P."/>
        </authorList>
    </citation>
    <scope>NUCLEOTIDE SEQUENCE [LARGE SCALE GENOMIC DNA]</scope>
</reference>
<dbReference type="EMBL" id="MG596799">
    <property type="protein sequence ID" value="AUM59704.1"/>
    <property type="molecule type" value="Genomic_DNA"/>
</dbReference>
<dbReference type="Proteomes" id="UP000240704">
    <property type="component" value="Segment"/>
</dbReference>
<organism evidence="1 2">
    <name type="scientific">Pseudomonas phage PMBT3</name>
    <dbReference type="NCBI Taxonomy" id="2059856"/>
    <lineage>
        <taxon>Viruses</taxon>
        <taxon>Duplodnaviria</taxon>
        <taxon>Heunggongvirae</taxon>
        <taxon>Uroviricota</taxon>
        <taxon>Caudoviricetes</taxon>
        <taxon>Maxrubnervirus</taxon>
        <taxon>Maxrubnervirus PMBT3</taxon>
    </lineage>
</organism>
<evidence type="ECO:0000313" key="1">
    <source>
        <dbReference type="EMBL" id="AUM59704.1"/>
    </source>
</evidence>
<sequence length="131" mass="15130">MREQELKKFYIEFVGSLPVRWGIELEALNEEQAKADAIRSLPEFSHDWSIGDGNEKVVDAEIVSVADLGGEVVKDRDLGRLELEHKYTSDGTHWVSHPAYVRDDWVKDVQNGDCEDGYWDWVYNSLQNEDE</sequence>
<dbReference type="RefSeq" id="YP_009796653.1">
    <property type="nucleotide sequence ID" value="NC_047902.1"/>
</dbReference>
<proteinExistence type="predicted"/>